<name>A0ABN3IZM4_9ACTN</name>
<keyword evidence="3" id="KW-1185">Reference proteome</keyword>
<evidence type="ECO:0000313" key="2">
    <source>
        <dbReference type="EMBL" id="GAA2418481.1"/>
    </source>
</evidence>
<sequence length="104" mass="11175">MAAEPAHDTTVMGRSLTDGFRTAAAAGDDTDFARYAKRRPTRSSPWSPPACRNTRREPDGEPEADARPGAGRGLHRADFNGAEWAVANRQHVATCCRPLTAAVV</sequence>
<evidence type="ECO:0000313" key="3">
    <source>
        <dbReference type="Proteomes" id="UP001500058"/>
    </source>
</evidence>
<comment type="caution">
    <text evidence="2">The sequence shown here is derived from an EMBL/GenBank/DDBJ whole genome shotgun (WGS) entry which is preliminary data.</text>
</comment>
<accession>A0ABN3IZM4</accession>
<evidence type="ECO:0000256" key="1">
    <source>
        <dbReference type="SAM" id="MobiDB-lite"/>
    </source>
</evidence>
<gene>
    <name evidence="2" type="ORF">GCM10010420_56210</name>
</gene>
<reference evidence="2 3" key="1">
    <citation type="journal article" date="2019" name="Int. J. Syst. Evol. Microbiol.">
        <title>The Global Catalogue of Microorganisms (GCM) 10K type strain sequencing project: providing services to taxonomists for standard genome sequencing and annotation.</title>
        <authorList>
            <consortium name="The Broad Institute Genomics Platform"/>
            <consortium name="The Broad Institute Genome Sequencing Center for Infectious Disease"/>
            <person name="Wu L."/>
            <person name="Ma J."/>
        </authorList>
    </citation>
    <scope>NUCLEOTIDE SEQUENCE [LARGE SCALE GENOMIC DNA]</scope>
    <source>
        <strain evidence="2 3">JCM 6921</strain>
    </source>
</reference>
<dbReference type="EMBL" id="BAAATJ010000045">
    <property type="protein sequence ID" value="GAA2418481.1"/>
    <property type="molecule type" value="Genomic_DNA"/>
</dbReference>
<organism evidence="2 3">
    <name type="scientific">Streptomyces glaucosporus</name>
    <dbReference type="NCBI Taxonomy" id="284044"/>
    <lineage>
        <taxon>Bacteria</taxon>
        <taxon>Bacillati</taxon>
        <taxon>Actinomycetota</taxon>
        <taxon>Actinomycetes</taxon>
        <taxon>Kitasatosporales</taxon>
        <taxon>Streptomycetaceae</taxon>
        <taxon>Streptomyces</taxon>
    </lineage>
</organism>
<proteinExistence type="predicted"/>
<protein>
    <submittedName>
        <fullName evidence="2">Uncharacterized protein</fullName>
    </submittedName>
</protein>
<feature type="region of interest" description="Disordered" evidence="1">
    <location>
        <begin position="1"/>
        <end position="75"/>
    </location>
</feature>
<feature type="compositionally biased region" description="Low complexity" evidence="1">
    <location>
        <begin position="18"/>
        <end position="27"/>
    </location>
</feature>
<dbReference type="Proteomes" id="UP001500058">
    <property type="component" value="Unassembled WGS sequence"/>
</dbReference>